<name>A0A066XK96_COLSU</name>
<organism evidence="2 3">
    <name type="scientific">Colletotrichum sublineola</name>
    <name type="common">Sorghum anthracnose fungus</name>
    <dbReference type="NCBI Taxonomy" id="1173701"/>
    <lineage>
        <taxon>Eukaryota</taxon>
        <taxon>Fungi</taxon>
        <taxon>Dikarya</taxon>
        <taxon>Ascomycota</taxon>
        <taxon>Pezizomycotina</taxon>
        <taxon>Sordariomycetes</taxon>
        <taxon>Hypocreomycetidae</taxon>
        <taxon>Glomerellales</taxon>
        <taxon>Glomerellaceae</taxon>
        <taxon>Colletotrichum</taxon>
        <taxon>Colletotrichum graminicola species complex</taxon>
    </lineage>
</organism>
<accession>A0A066XK96</accession>
<feature type="region of interest" description="Disordered" evidence="1">
    <location>
        <begin position="1"/>
        <end position="40"/>
    </location>
</feature>
<evidence type="ECO:0000256" key="1">
    <source>
        <dbReference type="SAM" id="MobiDB-lite"/>
    </source>
</evidence>
<feature type="compositionally biased region" description="Acidic residues" evidence="1">
    <location>
        <begin position="610"/>
        <end position="622"/>
    </location>
</feature>
<keyword evidence="3" id="KW-1185">Reference proteome</keyword>
<dbReference type="EMBL" id="JMSE01000527">
    <property type="protein sequence ID" value="KDN69332.1"/>
    <property type="molecule type" value="Genomic_DNA"/>
</dbReference>
<dbReference type="AlphaFoldDB" id="A0A066XK96"/>
<sequence>MQDVPGGENSRGRQAPPPRQARRPHHTHHKDSVHQHIQQAHPEVRTHNIPFSDVSGGGVLFQTLVANTRAVPSRAFPFEVTTTQPPSQQHHGTRVLMDYQTVMEALAAERQHVVRPADTTPEPNLWLERADWETHQRSLDCRMLRDLVAAPSSHETVVLAAVRSLGRVTNAVREYARHSTDQAALFELSRPLPSESAKRPFRPHAQEPAQERYSRHWLVELQDKQVAEQAVTEVQAAIEVGGGAYNSVVLSALTAGAVREDGWWETALNCTLVYSRLIRIARLVILHHACHMAARDWEADAAAPPAARQILLVVDHVMAMMRRLVLDTNRPGSYVTTPLASMISTRAYGMTIRWDPCSGGGITWQGDSLYLPEGGFAMEDFRRMIQSELQSAVSLARALAHGELERAAGSPALPEVPLSTFRHDRANETEYVLRRIIDPDTRTVGKGWGSTGPDGRVDWDAKQIRGYHKAANELLGMLLVLIHLTGGVPARRTETTAIRRHNTAAGSLRDIFLSAGIVSIVPPYHKNHVGTGNGRVAHRLLLREAEATEEQVADGDTPWDGSRRLDGLKTTTAGPLGTPFGMRAMRHGMIAMLQLFLRDPFQGDRAAGESDNDGEGGGESDSESGISDGGVEDDGVAPQAARSRRVQDAISVRPRDMGTVENEGLQQRSRTTSIQWRRLLGFRGQVSNAS</sequence>
<evidence type="ECO:0000313" key="2">
    <source>
        <dbReference type="EMBL" id="KDN69332.1"/>
    </source>
</evidence>
<reference evidence="3" key="1">
    <citation type="journal article" date="2014" name="Genome Announc.">
        <title>Draft genome sequence of Colletotrichum sublineola, a destructive pathogen of cultivated sorghum.</title>
        <authorList>
            <person name="Baroncelli R."/>
            <person name="Sanz-Martin J.M."/>
            <person name="Rech G.E."/>
            <person name="Sukno S.A."/>
            <person name="Thon M.R."/>
        </authorList>
    </citation>
    <scope>NUCLEOTIDE SEQUENCE [LARGE SCALE GENOMIC DNA]</scope>
    <source>
        <strain evidence="3">TX430BB</strain>
    </source>
</reference>
<protein>
    <submittedName>
        <fullName evidence="2">Uncharacterized protein</fullName>
    </submittedName>
</protein>
<gene>
    <name evidence="2" type="ORF">CSUB01_09890</name>
</gene>
<evidence type="ECO:0000313" key="3">
    <source>
        <dbReference type="Proteomes" id="UP000027238"/>
    </source>
</evidence>
<dbReference type="HOGENOM" id="CLU_399012_0_0_1"/>
<dbReference type="STRING" id="1173701.A0A066XK96"/>
<comment type="caution">
    <text evidence="2">The sequence shown here is derived from an EMBL/GenBank/DDBJ whole genome shotgun (WGS) entry which is preliminary data.</text>
</comment>
<dbReference type="Proteomes" id="UP000027238">
    <property type="component" value="Unassembled WGS sequence"/>
</dbReference>
<proteinExistence type="predicted"/>
<feature type="region of interest" description="Disordered" evidence="1">
    <location>
        <begin position="603"/>
        <end position="670"/>
    </location>
</feature>
<dbReference type="OrthoDB" id="5425274at2759"/>
<feature type="region of interest" description="Disordered" evidence="1">
    <location>
        <begin position="548"/>
        <end position="572"/>
    </location>
</feature>
<feature type="compositionally biased region" description="Basic residues" evidence="1">
    <location>
        <begin position="20"/>
        <end position="31"/>
    </location>
</feature>